<organism evidence="6">
    <name type="scientific">Streptococcus parasanguinis</name>
    <dbReference type="NCBI Taxonomy" id="1318"/>
    <lineage>
        <taxon>Bacteria</taxon>
        <taxon>Bacillati</taxon>
        <taxon>Bacillota</taxon>
        <taxon>Bacilli</taxon>
        <taxon>Lactobacillales</taxon>
        <taxon>Streptococcaceae</taxon>
        <taxon>Streptococcus</taxon>
    </lineage>
</organism>
<dbReference type="EC" id="2.7.-.-" evidence="6"/>
<dbReference type="GO" id="GO:0000271">
    <property type="term" value="P:polysaccharide biosynthetic process"/>
    <property type="evidence" value="ECO:0007669"/>
    <property type="project" value="UniProtKB-KW"/>
</dbReference>
<keyword evidence="3" id="KW-0270">Exopolysaccharide synthesis</keyword>
<dbReference type="GO" id="GO:0016772">
    <property type="term" value="F:transferase activity, transferring phosphorus-containing groups"/>
    <property type="evidence" value="ECO:0007669"/>
    <property type="project" value="InterPro"/>
</dbReference>
<dbReference type="Pfam" id="PF11380">
    <property type="entry name" value="Stealth_CR2"/>
    <property type="match status" value="1"/>
</dbReference>
<evidence type="ECO:0000256" key="1">
    <source>
        <dbReference type="ARBA" id="ARBA00007583"/>
    </source>
</evidence>
<keyword evidence="2 6" id="KW-0808">Transferase</keyword>
<evidence type="ECO:0000256" key="2">
    <source>
        <dbReference type="ARBA" id="ARBA00022679"/>
    </source>
</evidence>
<sequence>MNFPIDFVVTWVDGSDPIWREKKSRYDGSIDTSKKSMNSEKAYRDWGTFKYWFRGVEKFAPWVNKVYLVTDNQKPDWLDISNEKLVVVDHKEIIFPDYLPVFSANPIESNLHNISGLSEQFVFFNDDMYLTAPVSPSDFFSENGLPKYNTALSPIIPERFGTGNFQINDMEIITSYFSRNEILKNGKFFNPKQGLKNIVKSLLYRNSQFICGFWESHLPYPLLKSTMDLVWEKEKAILEKTSASRFRNPSDTNVWLFKYWQIASGQYAIGNPKLGGLFSLDNAGSEFWDLLNSGKYQIMCVNDGFNVQDEEQVMKEFINTLEKLLPEKSSFELL</sequence>
<evidence type="ECO:0000259" key="5">
    <source>
        <dbReference type="Pfam" id="PF17101"/>
    </source>
</evidence>
<dbReference type="AlphaFoldDB" id="A0A6N3EB48"/>
<dbReference type="Pfam" id="PF17101">
    <property type="entry name" value="Stealth_CR1"/>
    <property type="match status" value="1"/>
</dbReference>
<proteinExistence type="inferred from homology"/>
<feature type="domain" description="Stealth protein CR2 conserved region 2" evidence="4">
    <location>
        <begin position="43"/>
        <end position="146"/>
    </location>
</feature>
<dbReference type="InterPro" id="IPR021520">
    <property type="entry name" value="Stealth_CR2"/>
</dbReference>
<protein>
    <submittedName>
        <fullName evidence="6">Capsular polysaccharide phosphotransferase cps12A</fullName>
        <ecNumber evidence="6">2.7.-.-</ecNumber>
    </submittedName>
</protein>
<evidence type="ECO:0000313" key="6">
    <source>
        <dbReference type="EMBL" id="VYU37962.1"/>
    </source>
</evidence>
<dbReference type="PANTHER" id="PTHR24045:SF0">
    <property type="entry name" value="N-ACETYLGLUCOSAMINE-1-PHOSPHOTRANSFERASE SUBUNITS ALPHA_BETA"/>
    <property type="match status" value="1"/>
</dbReference>
<evidence type="ECO:0000259" key="4">
    <source>
        <dbReference type="Pfam" id="PF11380"/>
    </source>
</evidence>
<dbReference type="RefSeq" id="WP_156672523.1">
    <property type="nucleotide sequence ID" value="NZ_CACRUC010000020.1"/>
</dbReference>
<feature type="domain" description="Stealth protein CR1 conserved region 1" evidence="5">
    <location>
        <begin position="3"/>
        <end position="29"/>
    </location>
</feature>
<dbReference type="EMBL" id="CACRUC010000020">
    <property type="protein sequence ID" value="VYU37962.1"/>
    <property type="molecule type" value="Genomic_DNA"/>
</dbReference>
<accession>A0A6N3EB48</accession>
<dbReference type="PANTHER" id="PTHR24045">
    <property type="match status" value="1"/>
</dbReference>
<reference evidence="6" key="1">
    <citation type="submission" date="2019-11" db="EMBL/GenBank/DDBJ databases">
        <authorList>
            <person name="Feng L."/>
        </authorList>
    </citation>
    <scope>NUCLEOTIDE SEQUENCE</scope>
    <source>
        <strain evidence="6">SparasanguinisLFYP13</strain>
    </source>
</reference>
<name>A0A6N3EB48_STRPA</name>
<comment type="similarity">
    <text evidence="1">Belongs to the stealth family.</text>
</comment>
<dbReference type="InterPro" id="IPR031358">
    <property type="entry name" value="Stealth_CR1"/>
</dbReference>
<gene>
    <name evidence="6" type="ORF">SPLFYP13_01702</name>
</gene>
<dbReference type="InterPro" id="IPR047141">
    <property type="entry name" value="Stealth"/>
</dbReference>
<evidence type="ECO:0000256" key="3">
    <source>
        <dbReference type="ARBA" id="ARBA00023169"/>
    </source>
</evidence>